<dbReference type="GO" id="GO:0003677">
    <property type="term" value="F:DNA binding"/>
    <property type="evidence" value="ECO:0007669"/>
    <property type="project" value="InterPro"/>
</dbReference>
<dbReference type="GO" id="GO:0006355">
    <property type="term" value="P:regulation of DNA-templated transcription"/>
    <property type="evidence" value="ECO:0007669"/>
    <property type="project" value="InterPro"/>
</dbReference>
<keyword evidence="2" id="KW-0812">Transmembrane</keyword>
<sequence>MLSQFKNFIKNNGSDSFVIIVIILVALISFGIGRLTSPKTEPIQIKNLEKASIEDIEIKDQGKVYPPATEQSDVGRVVGSKNSDKYHLPDCPGAKQISEQNKVWFDSIEAAEKAGYKPAANCPGLKKEP</sequence>
<dbReference type="AlphaFoldDB" id="A0A2M8KCM4"/>
<keyword evidence="2" id="KW-0472">Membrane</keyword>
<feature type="domain" description="Ada DNA repair metal-binding" evidence="3">
    <location>
        <begin position="77"/>
        <end position="122"/>
    </location>
</feature>
<dbReference type="GO" id="GO:0008270">
    <property type="term" value="F:zinc ion binding"/>
    <property type="evidence" value="ECO:0007669"/>
    <property type="project" value="InterPro"/>
</dbReference>
<keyword evidence="2" id="KW-1133">Transmembrane helix</keyword>
<dbReference type="InterPro" id="IPR035451">
    <property type="entry name" value="Ada-like_dom_sf"/>
</dbReference>
<reference evidence="5" key="1">
    <citation type="submission" date="2017-09" db="EMBL/GenBank/DDBJ databases">
        <title>Depth-based differentiation of microbial function through sediment-hosted aquifers and enrichment of novel symbionts in the deep terrestrial subsurface.</title>
        <authorList>
            <person name="Probst A.J."/>
            <person name="Ladd B."/>
            <person name="Jarett J.K."/>
            <person name="Geller-Mcgrath D.E."/>
            <person name="Sieber C.M.K."/>
            <person name="Emerson J.B."/>
            <person name="Anantharaman K."/>
            <person name="Thomas B.C."/>
            <person name="Malmstrom R."/>
            <person name="Stieglmeier M."/>
            <person name="Klingl A."/>
            <person name="Woyke T."/>
            <person name="Ryan C.M."/>
            <person name="Banfield J.F."/>
        </authorList>
    </citation>
    <scope>NUCLEOTIDE SEQUENCE [LARGE SCALE GENOMIC DNA]</scope>
</reference>
<evidence type="ECO:0000259" key="3">
    <source>
        <dbReference type="Pfam" id="PF02805"/>
    </source>
</evidence>
<evidence type="ECO:0000313" key="4">
    <source>
        <dbReference type="EMBL" id="PJE57667.1"/>
    </source>
</evidence>
<protein>
    <recommendedName>
        <fullName evidence="3">Ada DNA repair metal-binding domain-containing protein</fullName>
    </recommendedName>
</protein>
<dbReference type="InterPro" id="IPR004026">
    <property type="entry name" value="Ada_DNA_repair_Zn-bd"/>
</dbReference>
<evidence type="ECO:0000256" key="1">
    <source>
        <dbReference type="ARBA" id="ARBA00023159"/>
    </source>
</evidence>
<comment type="caution">
    <text evidence="4">The sequence shown here is derived from an EMBL/GenBank/DDBJ whole genome shotgun (WGS) entry which is preliminary data.</text>
</comment>
<dbReference type="Pfam" id="PF02805">
    <property type="entry name" value="Ada_Zn_binding"/>
    <property type="match status" value="1"/>
</dbReference>
<accession>A0A2M8KCM4</accession>
<dbReference type="SUPFAM" id="SSF57884">
    <property type="entry name" value="Ada DNA repair protein, N-terminal domain (N-Ada 10)"/>
    <property type="match status" value="1"/>
</dbReference>
<gene>
    <name evidence="4" type="ORF">COU82_00720</name>
</gene>
<dbReference type="GO" id="GO:0008168">
    <property type="term" value="F:methyltransferase activity"/>
    <property type="evidence" value="ECO:0007669"/>
    <property type="project" value="InterPro"/>
</dbReference>
<feature type="transmembrane region" description="Helical" evidence="2">
    <location>
        <begin position="16"/>
        <end position="36"/>
    </location>
</feature>
<name>A0A2M8KCM4_9BACT</name>
<dbReference type="GO" id="GO:0006281">
    <property type="term" value="P:DNA repair"/>
    <property type="evidence" value="ECO:0007669"/>
    <property type="project" value="InterPro"/>
</dbReference>
<evidence type="ECO:0000313" key="5">
    <source>
        <dbReference type="Proteomes" id="UP000231648"/>
    </source>
</evidence>
<dbReference type="EMBL" id="PFDX01000009">
    <property type="protein sequence ID" value="PJE57667.1"/>
    <property type="molecule type" value="Genomic_DNA"/>
</dbReference>
<dbReference type="Gene3D" id="3.40.10.10">
    <property type="entry name" value="DNA Methylphosphotriester Repair Domain"/>
    <property type="match status" value="1"/>
</dbReference>
<organism evidence="4 5">
    <name type="scientific">Candidatus Portnoybacteria bacterium CG10_big_fil_rev_8_21_14_0_10_38_18</name>
    <dbReference type="NCBI Taxonomy" id="1974813"/>
    <lineage>
        <taxon>Bacteria</taxon>
        <taxon>Candidatus Portnoyibacteriota</taxon>
    </lineage>
</organism>
<dbReference type="Proteomes" id="UP000231648">
    <property type="component" value="Unassembled WGS sequence"/>
</dbReference>
<evidence type="ECO:0000256" key="2">
    <source>
        <dbReference type="SAM" id="Phobius"/>
    </source>
</evidence>
<proteinExistence type="predicted"/>
<keyword evidence="1" id="KW-0010">Activator</keyword>